<name>A0A9X2MH18_9FIRM</name>
<keyword evidence="3" id="KW-1185">Reference proteome</keyword>
<dbReference type="RefSeq" id="WP_246119198.1">
    <property type="nucleotide sequence ID" value="NZ_CABKTM010000043.1"/>
</dbReference>
<dbReference type="AlphaFoldDB" id="A0A9X2MH18"/>
<keyword evidence="2" id="KW-0808">Transferase</keyword>
<dbReference type="SUPFAM" id="SSF55729">
    <property type="entry name" value="Acyl-CoA N-acyltransferases (Nat)"/>
    <property type="match status" value="1"/>
</dbReference>
<dbReference type="EMBL" id="JANJZL010000001">
    <property type="protein sequence ID" value="MCR2043017.1"/>
    <property type="molecule type" value="Genomic_DNA"/>
</dbReference>
<dbReference type="PROSITE" id="PS51186">
    <property type="entry name" value="GNAT"/>
    <property type="match status" value="1"/>
</dbReference>
<protein>
    <submittedName>
        <fullName evidence="2">GNAT family N-acetyltransferase</fullName>
        <ecNumber evidence="2">2.3.1.-</ecNumber>
    </submittedName>
</protein>
<gene>
    <name evidence="2" type="ORF">NSA23_02680</name>
</gene>
<dbReference type="PANTHER" id="PTHR39173">
    <property type="entry name" value="ACETYLTRANSFERASE"/>
    <property type="match status" value="1"/>
</dbReference>
<evidence type="ECO:0000313" key="3">
    <source>
        <dbReference type="Proteomes" id="UP001142078"/>
    </source>
</evidence>
<dbReference type="Pfam" id="PF13302">
    <property type="entry name" value="Acetyltransf_3"/>
    <property type="match status" value="1"/>
</dbReference>
<dbReference type="Gene3D" id="3.40.630.30">
    <property type="match status" value="1"/>
</dbReference>
<accession>A0A9X2MH18</accession>
<organism evidence="2 3">
    <name type="scientific">Anaerosalibacter massiliensis</name>
    <dbReference type="NCBI Taxonomy" id="1347392"/>
    <lineage>
        <taxon>Bacteria</taxon>
        <taxon>Bacillati</taxon>
        <taxon>Bacillota</taxon>
        <taxon>Tissierellia</taxon>
        <taxon>Tissierellales</taxon>
        <taxon>Sporanaerobacteraceae</taxon>
        <taxon>Anaerosalibacter</taxon>
    </lineage>
</organism>
<dbReference type="GO" id="GO:0016747">
    <property type="term" value="F:acyltransferase activity, transferring groups other than amino-acyl groups"/>
    <property type="evidence" value="ECO:0007669"/>
    <property type="project" value="InterPro"/>
</dbReference>
<dbReference type="InterPro" id="IPR016181">
    <property type="entry name" value="Acyl_CoA_acyltransferase"/>
</dbReference>
<evidence type="ECO:0000313" key="2">
    <source>
        <dbReference type="EMBL" id="MCR2043017.1"/>
    </source>
</evidence>
<reference evidence="2" key="1">
    <citation type="submission" date="2022-07" db="EMBL/GenBank/DDBJ databases">
        <title>Enhanced cultured diversity of the mouse gut microbiota enables custom-made synthetic communities.</title>
        <authorList>
            <person name="Afrizal A."/>
        </authorList>
    </citation>
    <scope>NUCLEOTIDE SEQUENCE</scope>
    <source>
        <strain evidence="2">DSM 29482</strain>
    </source>
</reference>
<sequence>MAKNKKKIECLGQKLELIRPNIDLEKEYHDFAKEWKNYGEEIIPFSARLLDMDYREWLKYTYKIEEEETCPSHLVPAYTYFLISKNKRIIGAINIRHSLNDYLFNYGGHIGYGVRPSERRKGYASLMLSLSLLIAKKLGIEKILITCDKENIGSAKTILNNGGVLENEVKEDGKIIQRYWIEL</sequence>
<dbReference type="EC" id="2.3.1.-" evidence="2"/>
<dbReference type="Proteomes" id="UP001142078">
    <property type="component" value="Unassembled WGS sequence"/>
</dbReference>
<feature type="domain" description="N-acetyltransferase" evidence="1">
    <location>
        <begin position="33"/>
        <end position="183"/>
    </location>
</feature>
<keyword evidence="2" id="KW-0012">Acyltransferase</keyword>
<proteinExistence type="predicted"/>
<evidence type="ECO:0000259" key="1">
    <source>
        <dbReference type="PROSITE" id="PS51186"/>
    </source>
</evidence>
<dbReference type="InterPro" id="IPR000182">
    <property type="entry name" value="GNAT_dom"/>
</dbReference>
<dbReference type="PANTHER" id="PTHR39173:SF1">
    <property type="entry name" value="ACETYLTRANSFERASE"/>
    <property type="match status" value="1"/>
</dbReference>
<comment type="caution">
    <text evidence="2">The sequence shown here is derived from an EMBL/GenBank/DDBJ whole genome shotgun (WGS) entry which is preliminary data.</text>
</comment>